<dbReference type="PRINTS" id="PR00722">
    <property type="entry name" value="CHYMOTRYPSIN"/>
</dbReference>
<feature type="compositionally biased region" description="Low complexity" evidence="5">
    <location>
        <begin position="377"/>
        <end position="386"/>
    </location>
</feature>
<keyword evidence="3" id="KW-0325">Glycoprotein</keyword>
<reference evidence="8 9" key="1">
    <citation type="submission" date="2022-12" db="EMBL/GenBank/DDBJ databases">
        <title>Chromosome-level genome assembly of true bugs.</title>
        <authorList>
            <person name="Ma L."/>
            <person name="Li H."/>
        </authorList>
    </citation>
    <scope>NUCLEOTIDE SEQUENCE [LARGE SCALE GENOMIC DNA]</scope>
    <source>
        <strain evidence="8">Lab_2022b</strain>
    </source>
</reference>
<dbReference type="Proteomes" id="UP001461498">
    <property type="component" value="Unassembled WGS sequence"/>
</dbReference>
<dbReference type="InterPro" id="IPR041515">
    <property type="entry name" value="PPAF-2-like_Clip"/>
</dbReference>
<feature type="region of interest" description="Disordered" evidence="5">
    <location>
        <begin position="367"/>
        <end position="386"/>
    </location>
</feature>
<dbReference type="AlphaFoldDB" id="A0AAW1DDK0"/>
<dbReference type="InterPro" id="IPR001314">
    <property type="entry name" value="Peptidase_S1A"/>
</dbReference>
<gene>
    <name evidence="8" type="ORF">O3M35_006452</name>
</gene>
<evidence type="ECO:0000256" key="1">
    <source>
        <dbReference type="ARBA" id="ARBA00022729"/>
    </source>
</evidence>
<evidence type="ECO:0000256" key="5">
    <source>
        <dbReference type="SAM" id="MobiDB-lite"/>
    </source>
</evidence>
<dbReference type="GO" id="GO:0004252">
    <property type="term" value="F:serine-type endopeptidase activity"/>
    <property type="evidence" value="ECO:0007669"/>
    <property type="project" value="InterPro"/>
</dbReference>
<dbReference type="InterPro" id="IPR051487">
    <property type="entry name" value="Ser/Thr_Proteases_Immune/Dev"/>
</dbReference>
<evidence type="ECO:0000256" key="2">
    <source>
        <dbReference type="ARBA" id="ARBA00023157"/>
    </source>
</evidence>
<dbReference type="FunFam" id="2.40.10.10:FF:000028">
    <property type="entry name" value="Serine protease easter"/>
    <property type="match status" value="1"/>
</dbReference>
<keyword evidence="9" id="KW-1185">Reference proteome</keyword>
<sequence length="691" mass="74394">MFQYNNLLILLIINIILFCNCQDVNDENNEQKECFCVPYFQCDEKTGTIMTTGEGQTNVKVKECTGAVEVCCLLHDNAALNQTVSSPTDNGNNNIGDRNSIIGSSIPLVSPVQGSGRNRSPADGEQKECVCVPYYQCDEKSGTVITNAKVTSCTGAVEVCCLFNDSSALNQTDGRNPIDNGNNNIGDRNPITMEPPVTVTTNPITNPGTNTGPLPSPGQGSDQKECVCVPFYQCDEKTGTVITTGDGLIDIKQTLCTGATDVCCVLNDNATLNQTVTPPTNYGSNRNPITKEPPVIITITPITDPETNTSPSKPQKECVCVPFYQCDEKSGTVITTGDGLIDIKQTVCTGATEVCCVLNDDATLNQTVTPPNGNNRNPITEEPPITVTPTPITDPDTNTSPSLPFVSAGIGCGRKRFPVDGDSFYANKQNIAMKIAGLLNMPEETFYGEAPWMVRLIPSINGQINDSYVMCGGVLITPTVVLTGAHCVYNLTAESIIVRIGDWNINEAIEPIAPQDRQVSRVIIHPNFNSKNLANDVAILGLEQPAVMSAVVDTICTPDAQNPVNGSACIATGWGKTDLSKRGIFPDTLRKVNLPLMDRTECVERLRKTRLGKYFILLPGFLCAGGVPDSDTCRGDGGGPLYCPLQSDPNRYAVVGLVAWGIECGKGNPAVFADVREYMPWIKEQIFKNFD</sequence>
<dbReference type="PANTHER" id="PTHR24256">
    <property type="entry name" value="TRYPTASE-RELATED"/>
    <property type="match status" value="1"/>
</dbReference>
<dbReference type="CDD" id="cd00190">
    <property type="entry name" value="Tryp_SPc"/>
    <property type="match status" value="1"/>
</dbReference>
<comment type="similarity">
    <text evidence="4">Belongs to the peptidase S1 family. CLIP subfamily.</text>
</comment>
<keyword evidence="2" id="KW-1015">Disulfide bond</keyword>
<dbReference type="InterPro" id="IPR043504">
    <property type="entry name" value="Peptidase_S1_PA_chymotrypsin"/>
</dbReference>
<dbReference type="PROSITE" id="PS50240">
    <property type="entry name" value="TRYPSIN_DOM"/>
    <property type="match status" value="1"/>
</dbReference>
<dbReference type="InterPro" id="IPR009003">
    <property type="entry name" value="Peptidase_S1_PA"/>
</dbReference>
<comment type="caution">
    <text evidence="8">The sequence shown here is derived from an EMBL/GenBank/DDBJ whole genome shotgun (WGS) entry which is preliminary data.</text>
</comment>
<dbReference type="EMBL" id="JAPXFL010000003">
    <property type="protein sequence ID" value="KAK9509044.1"/>
    <property type="molecule type" value="Genomic_DNA"/>
</dbReference>
<dbReference type="SUPFAM" id="SSF50494">
    <property type="entry name" value="Trypsin-like serine proteases"/>
    <property type="match status" value="1"/>
</dbReference>
<feature type="signal peptide" evidence="6">
    <location>
        <begin position="1"/>
        <end position="21"/>
    </location>
</feature>
<evidence type="ECO:0000313" key="8">
    <source>
        <dbReference type="EMBL" id="KAK9509044.1"/>
    </source>
</evidence>
<evidence type="ECO:0000256" key="4">
    <source>
        <dbReference type="ARBA" id="ARBA00024195"/>
    </source>
</evidence>
<feature type="domain" description="Peptidase S1" evidence="7">
    <location>
        <begin position="435"/>
        <end position="687"/>
    </location>
</feature>
<evidence type="ECO:0000256" key="6">
    <source>
        <dbReference type="SAM" id="SignalP"/>
    </source>
</evidence>
<feature type="region of interest" description="Disordered" evidence="5">
    <location>
        <begin position="173"/>
        <end position="192"/>
    </location>
</feature>
<name>A0AAW1DDK0_9HEMI</name>
<evidence type="ECO:0000259" key="7">
    <source>
        <dbReference type="PROSITE" id="PS50240"/>
    </source>
</evidence>
<dbReference type="Pfam" id="PF18322">
    <property type="entry name" value="CLIP_1"/>
    <property type="match status" value="3"/>
</dbReference>
<feature type="compositionally biased region" description="Polar residues" evidence="5">
    <location>
        <begin position="367"/>
        <end position="376"/>
    </location>
</feature>
<evidence type="ECO:0000313" key="9">
    <source>
        <dbReference type="Proteomes" id="UP001461498"/>
    </source>
</evidence>
<dbReference type="Pfam" id="PF00089">
    <property type="entry name" value="Trypsin"/>
    <property type="match status" value="1"/>
</dbReference>
<dbReference type="SMART" id="SM00020">
    <property type="entry name" value="Tryp_SPc"/>
    <property type="match status" value="1"/>
</dbReference>
<organism evidence="8 9">
    <name type="scientific">Rhynocoris fuscipes</name>
    <dbReference type="NCBI Taxonomy" id="488301"/>
    <lineage>
        <taxon>Eukaryota</taxon>
        <taxon>Metazoa</taxon>
        <taxon>Ecdysozoa</taxon>
        <taxon>Arthropoda</taxon>
        <taxon>Hexapoda</taxon>
        <taxon>Insecta</taxon>
        <taxon>Pterygota</taxon>
        <taxon>Neoptera</taxon>
        <taxon>Paraneoptera</taxon>
        <taxon>Hemiptera</taxon>
        <taxon>Heteroptera</taxon>
        <taxon>Panheteroptera</taxon>
        <taxon>Cimicomorpha</taxon>
        <taxon>Reduviidae</taxon>
        <taxon>Harpactorinae</taxon>
        <taxon>Harpactorini</taxon>
        <taxon>Rhynocoris</taxon>
    </lineage>
</organism>
<protein>
    <recommendedName>
        <fullName evidence="7">Peptidase S1 domain-containing protein</fullName>
    </recommendedName>
</protein>
<proteinExistence type="inferred from homology"/>
<feature type="chain" id="PRO_5043430057" description="Peptidase S1 domain-containing protein" evidence="6">
    <location>
        <begin position="22"/>
        <end position="691"/>
    </location>
</feature>
<dbReference type="Gene3D" id="2.40.10.10">
    <property type="entry name" value="Trypsin-like serine proteases"/>
    <property type="match status" value="1"/>
</dbReference>
<accession>A0AAW1DDK0</accession>
<dbReference type="InterPro" id="IPR001254">
    <property type="entry name" value="Trypsin_dom"/>
</dbReference>
<keyword evidence="1 6" id="KW-0732">Signal</keyword>
<evidence type="ECO:0000256" key="3">
    <source>
        <dbReference type="ARBA" id="ARBA00023180"/>
    </source>
</evidence>
<dbReference type="GO" id="GO:0006508">
    <property type="term" value="P:proteolysis"/>
    <property type="evidence" value="ECO:0007669"/>
    <property type="project" value="InterPro"/>
</dbReference>